<evidence type="ECO:0000313" key="1">
    <source>
        <dbReference type="EMBL" id="GAV72334.1"/>
    </source>
</evidence>
<accession>A0A1Q3BWD6</accession>
<dbReference type="AlphaFoldDB" id="A0A1Q3BWD6"/>
<comment type="caution">
    <text evidence="1">The sequence shown here is derived from an EMBL/GenBank/DDBJ whole genome shotgun (WGS) entry which is preliminary data.</text>
</comment>
<evidence type="ECO:0000313" key="2">
    <source>
        <dbReference type="Proteomes" id="UP000187406"/>
    </source>
</evidence>
<protein>
    <submittedName>
        <fullName evidence="1">Uncharacterized protein</fullName>
    </submittedName>
</protein>
<dbReference type="EMBL" id="BDDD01000993">
    <property type="protein sequence ID" value="GAV72334.1"/>
    <property type="molecule type" value="Genomic_DNA"/>
</dbReference>
<proteinExistence type="predicted"/>
<keyword evidence="2" id="KW-1185">Reference proteome</keyword>
<sequence length="41" mass="4542">MVVVASQACIKSWGQLIQISFKLARELPLTMEDHIKVSAIS</sequence>
<dbReference type="InParanoid" id="A0A1Q3BWD6"/>
<gene>
    <name evidence="1" type="ORF">CFOL_v3_15822</name>
</gene>
<reference evidence="2" key="1">
    <citation type="submission" date="2016-04" db="EMBL/GenBank/DDBJ databases">
        <title>Cephalotus genome sequencing.</title>
        <authorList>
            <person name="Fukushima K."/>
            <person name="Hasebe M."/>
            <person name="Fang X."/>
        </authorList>
    </citation>
    <scope>NUCLEOTIDE SEQUENCE [LARGE SCALE GENOMIC DNA]</scope>
    <source>
        <strain evidence="2">cv. St1</strain>
    </source>
</reference>
<name>A0A1Q3BWD6_CEPFO</name>
<organism evidence="1 2">
    <name type="scientific">Cephalotus follicularis</name>
    <name type="common">Albany pitcher plant</name>
    <dbReference type="NCBI Taxonomy" id="3775"/>
    <lineage>
        <taxon>Eukaryota</taxon>
        <taxon>Viridiplantae</taxon>
        <taxon>Streptophyta</taxon>
        <taxon>Embryophyta</taxon>
        <taxon>Tracheophyta</taxon>
        <taxon>Spermatophyta</taxon>
        <taxon>Magnoliopsida</taxon>
        <taxon>eudicotyledons</taxon>
        <taxon>Gunneridae</taxon>
        <taxon>Pentapetalae</taxon>
        <taxon>rosids</taxon>
        <taxon>fabids</taxon>
        <taxon>Oxalidales</taxon>
        <taxon>Cephalotaceae</taxon>
        <taxon>Cephalotus</taxon>
    </lineage>
</organism>
<dbReference type="Proteomes" id="UP000187406">
    <property type="component" value="Unassembled WGS sequence"/>
</dbReference>